<dbReference type="GO" id="GO:0006260">
    <property type="term" value="P:DNA replication"/>
    <property type="evidence" value="ECO:0007669"/>
    <property type="project" value="UniProtKB-KW"/>
</dbReference>
<evidence type="ECO:0000259" key="12">
    <source>
        <dbReference type="PROSITE" id="PS50172"/>
    </source>
</evidence>
<feature type="region of interest" description="Disordered" evidence="11">
    <location>
        <begin position="426"/>
        <end position="546"/>
    </location>
</feature>
<keyword evidence="14" id="KW-1185">Reference proteome</keyword>
<dbReference type="SUPFAM" id="SSF48019">
    <property type="entry name" value="post-AAA+ oligomerization domain-like"/>
    <property type="match status" value="1"/>
</dbReference>
<dbReference type="FunFam" id="1.20.272.10:FF:000005">
    <property type="entry name" value="Replication factor C subunit 1"/>
    <property type="match status" value="1"/>
</dbReference>
<evidence type="ECO:0000256" key="4">
    <source>
        <dbReference type="ARBA" id="ARBA00022553"/>
    </source>
</evidence>
<keyword evidence="7 10" id="KW-0067">ATP-binding</keyword>
<dbReference type="InterPro" id="IPR013725">
    <property type="entry name" value="DNA_replication_fac_RFC1_C"/>
</dbReference>
<feature type="compositionally biased region" description="Basic and acidic residues" evidence="11">
    <location>
        <begin position="437"/>
        <end position="453"/>
    </location>
</feature>
<dbReference type="FunFam" id="3.40.50.10190:FF:000001">
    <property type="entry name" value="Replication factor C subunit 1"/>
    <property type="match status" value="1"/>
</dbReference>
<dbReference type="GO" id="GO:0003677">
    <property type="term" value="F:DNA binding"/>
    <property type="evidence" value="ECO:0007669"/>
    <property type="project" value="UniProtKB-KW"/>
</dbReference>
<evidence type="ECO:0000256" key="3">
    <source>
        <dbReference type="ARBA" id="ARBA00020401"/>
    </source>
</evidence>
<evidence type="ECO:0000256" key="5">
    <source>
        <dbReference type="ARBA" id="ARBA00022705"/>
    </source>
</evidence>
<evidence type="ECO:0000313" key="13">
    <source>
        <dbReference type="EMBL" id="OXU23707.1"/>
    </source>
</evidence>
<dbReference type="InterPro" id="IPR012178">
    <property type="entry name" value="RFC1"/>
</dbReference>
<dbReference type="AlphaFoldDB" id="A0A232EZH3"/>
<evidence type="ECO:0000313" key="14">
    <source>
        <dbReference type="Proteomes" id="UP000215335"/>
    </source>
</evidence>
<feature type="region of interest" description="Disordered" evidence="11">
    <location>
        <begin position="177"/>
        <end position="307"/>
    </location>
</feature>
<keyword evidence="5 10" id="KW-0235">DNA replication</keyword>
<sequence length="1117" mass="124720">MSKDIRSFFITSKGSSQTKSVKEDKSRKKHVISSDEDEGKNSSPSKSRKTKTAGNKNANINGKKGHSKKRTIVSSDEEDNVDSHVKTKKAKVLNGSKIETVEKKLEVVEDVGSMFSKKPAKRINAPKITKKNNVEKPVESAKKVISSFIEDDDFDATLNQLDTSHIEDEYLATVTTETSSPFFKNKKENDTEIRNSKKVEKNDCKVQGSVKEEKSKDKDATNKNKHSTDKKTSPRDKNKTKEKNNSETKHNKEKSSNSDSETKHKNDKDKSSKSDSENKQKNEKDKSSNDHSETKQNAKDKKKSDEVNYNDIIEEKIEKKKQHGMLYQNYLNRGGARNPGSKEIPEGAEQCLANLSFLITGVLDSLERGEAEELITKYGGRMLHSVSKKLNYIIIGEEAGPSKLAKAESLNIKKISEDGLLELIRTRPAGASASKKPVNDADGSHKRKRDDSSNRVANENYDKAKKNKHESPPKDNHRSPEETNKNKDHPSPKEEHKSLEKTEKKKDSSSPKKDRNSPEKSIEKNLPPKVEKVESKSDIPQAKNSESDLKKIDITGDALVEKYRPKELKQIIGQTGDKSNAKKLHFWLTNWHKNHGKDAKGAKPKFSYKDDTGTIYKAALLSGPPGIGKTTTAYVVCAQLGYEVLEFNASDTRSKKLLQEEIAGILSNKTVKSFLTNGQEKKKDPPKHVLLMDEVDGMAGNEDRGGMQELIAFIKSTEVPIICICNDRMSQKIKTLANYTFDLRFQKPRLEQIRAAMMSLCYKEGITVTAPELTAIIQSTNQDIRQVINHVAMLSAKSQTEKESHEKTKYKNLKLGPWDVVRKVFSADEHKNMSIHDKSDLFFHDYNIAGLFVEENYLSVTPSGPRNELFDKLAKCSDSLAIGDTIENAIRGKQAWGLLPVQACFSSVIPGSVMSGFINSQINFPSWLGRNSKRSKCDRLLQDITVHARITTGASKEAINLDYLKMLVDSIVRPLAVEGTEGVEKAVEIMNKYHLSREDLDSLIELTKWPHTRDPMQSVDSKTKAAFTKAYNKSASFHSATTMKKKSSQATEDDEFMGSDEESPSDADEDNDKIENDKLIKAKTSKAKTSKPAPSDSKGKGKVKGAAKSSSTRGKKK</sequence>
<organism evidence="13 14">
    <name type="scientific">Trichomalopsis sarcophagae</name>
    <dbReference type="NCBI Taxonomy" id="543379"/>
    <lineage>
        <taxon>Eukaryota</taxon>
        <taxon>Metazoa</taxon>
        <taxon>Ecdysozoa</taxon>
        <taxon>Arthropoda</taxon>
        <taxon>Hexapoda</taxon>
        <taxon>Insecta</taxon>
        <taxon>Pterygota</taxon>
        <taxon>Neoptera</taxon>
        <taxon>Endopterygota</taxon>
        <taxon>Hymenoptera</taxon>
        <taxon>Apocrita</taxon>
        <taxon>Proctotrupomorpha</taxon>
        <taxon>Chalcidoidea</taxon>
        <taxon>Pteromalidae</taxon>
        <taxon>Pteromalinae</taxon>
        <taxon>Trichomalopsis</taxon>
    </lineage>
</organism>
<dbReference type="GO" id="GO:0006281">
    <property type="term" value="P:DNA repair"/>
    <property type="evidence" value="ECO:0007669"/>
    <property type="project" value="InterPro"/>
</dbReference>
<dbReference type="Gene3D" id="1.20.272.10">
    <property type="match status" value="1"/>
</dbReference>
<feature type="compositionally biased region" description="Low complexity" evidence="11">
    <location>
        <begin position="52"/>
        <end position="62"/>
    </location>
</feature>
<dbReference type="EMBL" id="NNAY01001520">
    <property type="protein sequence ID" value="OXU23707.1"/>
    <property type="molecule type" value="Genomic_DNA"/>
</dbReference>
<keyword evidence="9 10" id="KW-0539">Nucleus</keyword>
<dbReference type="OrthoDB" id="446168at2759"/>
<evidence type="ECO:0000256" key="6">
    <source>
        <dbReference type="ARBA" id="ARBA00022741"/>
    </source>
</evidence>
<evidence type="ECO:0000256" key="11">
    <source>
        <dbReference type="SAM" id="MobiDB-lite"/>
    </source>
</evidence>
<dbReference type="Gene3D" id="3.40.50.10190">
    <property type="entry name" value="BRCT domain"/>
    <property type="match status" value="1"/>
</dbReference>
<dbReference type="Pfam" id="PF00533">
    <property type="entry name" value="BRCT"/>
    <property type="match status" value="1"/>
</dbReference>
<gene>
    <name evidence="13" type="ORF">TSAR_001398</name>
</gene>
<dbReference type="GO" id="GO:0003689">
    <property type="term" value="F:DNA clamp loader activity"/>
    <property type="evidence" value="ECO:0007669"/>
    <property type="project" value="UniProtKB-UniRule"/>
</dbReference>
<dbReference type="Pfam" id="PF08519">
    <property type="entry name" value="RFC1"/>
    <property type="match status" value="1"/>
</dbReference>
<accession>A0A232EZH3</accession>
<comment type="caution">
    <text evidence="13">The sequence shown here is derived from an EMBL/GenBank/DDBJ whole genome shotgun (WGS) entry which is preliminary data.</text>
</comment>
<name>A0A232EZH3_9HYME</name>
<dbReference type="GO" id="GO:0016887">
    <property type="term" value="F:ATP hydrolysis activity"/>
    <property type="evidence" value="ECO:0007669"/>
    <property type="project" value="InterPro"/>
</dbReference>
<keyword evidence="8" id="KW-0238">DNA-binding</keyword>
<comment type="similarity">
    <text evidence="2 10">Belongs to the activator 1 large subunit family.</text>
</comment>
<evidence type="ECO:0000256" key="8">
    <source>
        <dbReference type="ARBA" id="ARBA00023125"/>
    </source>
</evidence>
<dbReference type="GO" id="GO:0005524">
    <property type="term" value="F:ATP binding"/>
    <property type="evidence" value="ECO:0007669"/>
    <property type="project" value="UniProtKB-UniRule"/>
</dbReference>
<feature type="compositionally biased region" description="Polar residues" evidence="11">
    <location>
        <begin position="9"/>
        <end position="19"/>
    </location>
</feature>
<feature type="compositionally biased region" description="Basic and acidic residues" evidence="11">
    <location>
        <begin position="460"/>
        <end position="523"/>
    </location>
</feature>
<dbReference type="InterPro" id="IPR036420">
    <property type="entry name" value="BRCT_dom_sf"/>
</dbReference>
<dbReference type="InterPro" id="IPR003593">
    <property type="entry name" value="AAA+_ATPase"/>
</dbReference>
<dbReference type="SUPFAM" id="SSF52113">
    <property type="entry name" value="BRCT domain"/>
    <property type="match status" value="1"/>
</dbReference>
<feature type="compositionally biased region" description="Basic and acidic residues" evidence="11">
    <location>
        <begin position="185"/>
        <end position="306"/>
    </location>
</feature>
<dbReference type="InterPro" id="IPR001357">
    <property type="entry name" value="BRCT_dom"/>
</dbReference>
<evidence type="ECO:0000256" key="2">
    <source>
        <dbReference type="ARBA" id="ARBA00006116"/>
    </source>
</evidence>
<dbReference type="FunFam" id="3.40.50.300:FF:000395">
    <property type="entry name" value="Replication factor C subunit 1"/>
    <property type="match status" value="1"/>
</dbReference>
<dbReference type="SUPFAM" id="SSF52540">
    <property type="entry name" value="P-loop containing nucleoside triphosphate hydrolases"/>
    <property type="match status" value="1"/>
</dbReference>
<proteinExistence type="inferred from homology"/>
<keyword evidence="4" id="KW-0597">Phosphoprotein</keyword>
<feature type="compositionally biased region" description="Acidic residues" evidence="11">
    <location>
        <begin position="1051"/>
        <end position="1072"/>
    </location>
</feature>
<reference evidence="13 14" key="1">
    <citation type="journal article" date="2017" name="Curr. Biol.">
        <title>The Evolution of Venom by Co-option of Single-Copy Genes.</title>
        <authorList>
            <person name="Martinson E.O."/>
            <person name="Mrinalini"/>
            <person name="Kelkar Y.D."/>
            <person name="Chang C.H."/>
            <person name="Werren J.H."/>
        </authorList>
    </citation>
    <scope>NUCLEOTIDE SEQUENCE [LARGE SCALE GENOMIC DNA]</scope>
    <source>
        <strain evidence="13 14">Alberta</strain>
        <tissue evidence="13">Whole body</tissue>
    </source>
</reference>
<dbReference type="CDD" id="cd00009">
    <property type="entry name" value="AAA"/>
    <property type="match status" value="1"/>
</dbReference>
<keyword evidence="6 10" id="KW-0547">Nucleotide-binding</keyword>
<dbReference type="InterPro" id="IPR027417">
    <property type="entry name" value="P-loop_NTPase"/>
</dbReference>
<feature type="region of interest" description="Disordered" evidence="11">
    <location>
        <begin position="1038"/>
        <end position="1117"/>
    </location>
</feature>
<dbReference type="Gene3D" id="1.10.8.60">
    <property type="match status" value="1"/>
</dbReference>
<evidence type="ECO:0000256" key="10">
    <source>
        <dbReference type="PIRNR" id="PIRNR036578"/>
    </source>
</evidence>
<feature type="domain" description="BRCT" evidence="12">
    <location>
        <begin position="347"/>
        <end position="427"/>
    </location>
</feature>
<dbReference type="PROSITE" id="PS50172">
    <property type="entry name" value="BRCT"/>
    <property type="match status" value="1"/>
</dbReference>
<dbReference type="Pfam" id="PF25361">
    <property type="entry name" value="AAA_lid_RFC1"/>
    <property type="match status" value="1"/>
</dbReference>
<dbReference type="Gene3D" id="3.40.50.300">
    <property type="entry name" value="P-loop containing nucleotide triphosphate hydrolases"/>
    <property type="match status" value="1"/>
</dbReference>
<dbReference type="InterPro" id="IPR003959">
    <property type="entry name" value="ATPase_AAA_core"/>
</dbReference>
<dbReference type="PANTHER" id="PTHR23389:SF6">
    <property type="entry name" value="REPLICATION FACTOR C SUBUNIT 1"/>
    <property type="match status" value="1"/>
</dbReference>
<feature type="region of interest" description="Disordered" evidence="11">
    <location>
        <begin position="1"/>
        <end position="86"/>
    </location>
</feature>
<evidence type="ECO:0000256" key="7">
    <source>
        <dbReference type="ARBA" id="ARBA00022840"/>
    </source>
</evidence>
<dbReference type="PANTHER" id="PTHR23389">
    <property type="entry name" value="CHROMOSOME TRANSMISSION FIDELITY FACTOR 18"/>
    <property type="match status" value="1"/>
</dbReference>
<dbReference type="STRING" id="543379.A0A232EZH3"/>
<dbReference type="Pfam" id="PF00004">
    <property type="entry name" value="AAA"/>
    <property type="match status" value="1"/>
</dbReference>
<dbReference type="InterPro" id="IPR008921">
    <property type="entry name" value="DNA_pol3_clamp-load_cplx_C"/>
</dbReference>
<dbReference type="Proteomes" id="UP000215335">
    <property type="component" value="Unassembled WGS sequence"/>
</dbReference>
<evidence type="ECO:0000256" key="1">
    <source>
        <dbReference type="ARBA" id="ARBA00004123"/>
    </source>
</evidence>
<protein>
    <recommendedName>
        <fullName evidence="3 10">Replication factor C subunit 1</fullName>
    </recommendedName>
</protein>
<comment type="subcellular location">
    <subcellularLocation>
        <location evidence="1 10">Nucleus</location>
    </subcellularLocation>
</comment>
<dbReference type="GO" id="GO:0005634">
    <property type="term" value="C:nucleus"/>
    <property type="evidence" value="ECO:0007669"/>
    <property type="project" value="UniProtKB-SubCell"/>
</dbReference>
<evidence type="ECO:0000256" key="9">
    <source>
        <dbReference type="ARBA" id="ARBA00023242"/>
    </source>
</evidence>
<dbReference type="SMART" id="SM00292">
    <property type="entry name" value="BRCT"/>
    <property type="match status" value="1"/>
</dbReference>
<dbReference type="SMART" id="SM00382">
    <property type="entry name" value="AAA"/>
    <property type="match status" value="1"/>
</dbReference>
<dbReference type="PIRSF" id="PIRSF036578">
    <property type="entry name" value="RFC1"/>
    <property type="match status" value="1"/>
</dbReference>
<dbReference type="GO" id="GO:0005663">
    <property type="term" value="C:DNA replication factor C complex"/>
    <property type="evidence" value="ECO:0007669"/>
    <property type="project" value="InterPro"/>
</dbReference>